<feature type="region of interest" description="Disordered" evidence="1">
    <location>
        <begin position="12"/>
        <end position="46"/>
    </location>
</feature>
<proteinExistence type="predicted"/>
<feature type="compositionally biased region" description="Low complexity" evidence="1">
    <location>
        <begin position="26"/>
        <end position="46"/>
    </location>
</feature>
<sequence>MINPRTITTIQLSVNTDSKQKPDVRSSSLSHLSNTNSARLGSSYSFNSNDSFSKNKDEVDLITENINNVDLPNEPQFFQILKKLQGVLHSVGFSNSREARFVDLPTFKGDDQDLSNWLK</sequence>
<evidence type="ECO:0000256" key="1">
    <source>
        <dbReference type="SAM" id="MobiDB-lite"/>
    </source>
</evidence>
<evidence type="ECO:0000313" key="3">
    <source>
        <dbReference type="Proteomes" id="UP000789570"/>
    </source>
</evidence>
<accession>A0A9N9NCD4</accession>
<keyword evidence="3" id="KW-1185">Reference proteome</keyword>
<protein>
    <submittedName>
        <fullName evidence="2">594_t:CDS:1</fullName>
    </submittedName>
</protein>
<name>A0A9N9NCD4_9GLOM</name>
<dbReference type="Proteomes" id="UP000789570">
    <property type="component" value="Unassembled WGS sequence"/>
</dbReference>
<comment type="caution">
    <text evidence="2">The sequence shown here is derived from an EMBL/GenBank/DDBJ whole genome shotgun (WGS) entry which is preliminary data.</text>
</comment>
<evidence type="ECO:0000313" key="2">
    <source>
        <dbReference type="EMBL" id="CAG8721937.1"/>
    </source>
</evidence>
<gene>
    <name evidence="2" type="ORF">FCALED_LOCUS14432</name>
</gene>
<organism evidence="2 3">
    <name type="scientific">Funneliformis caledonium</name>
    <dbReference type="NCBI Taxonomy" id="1117310"/>
    <lineage>
        <taxon>Eukaryota</taxon>
        <taxon>Fungi</taxon>
        <taxon>Fungi incertae sedis</taxon>
        <taxon>Mucoromycota</taxon>
        <taxon>Glomeromycotina</taxon>
        <taxon>Glomeromycetes</taxon>
        <taxon>Glomerales</taxon>
        <taxon>Glomeraceae</taxon>
        <taxon>Funneliformis</taxon>
    </lineage>
</organism>
<dbReference type="EMBL" id="CAJVPQ010010331">
    <property type="protein sequence ID" value="CAG8721937.1"/>
    <property type="molecule type" value="Genomic_DNA"/>
</dbReference>
<reference evidence="2" key="1">
    <citation type="submission" date="2021-06" db="EMBL/GenBank/DDBJ databases">
        <authorList>
            <person name="Kallberg Y."/>
            <person name="Tangrot J."/>
            <person name="Rosling A."/>
        </authorList>
    </citation>
    <scope>NUCLEOTIDE SEQUENCE</scope>
    <source>
        <strain evidence="2">UK204</strain>
    </source>
</reference>
<dbReference type="AlphaFoldDB" id="A0A9N9NCD4"/>